<dbReference type="PROSITE" id="PS51257">
    <property type="entry name" value="PROKAR_LIPOPROTEIN"/>
    <property type="match status" value="1"/>
</dbReference>
<dbReference type="CDD" id="cd13538">
    <property type="entry name" value="PBP2_ModA_like_1"/>
    <property type="match status" value="1"/>
</dbReference>
<sequence length="264" mass="26541">MVKRVPIPAVAPALLAAAALALSGCGDVGDGGASAGAGKGGRTLTVFAAASLTETFTALGETFEGSHPGVKVRFNFGGSSTLAQQIVQGAPADVFAAASPATMKTVTDKGAASGRPAVFARNRLVIAVPKNEAGKVRALPDLAARGLKVVLCAEQVPCGAAAGQALRAGGVKVTPVSREQDVKAVLTKVRMGEADAGLVYRTDVRAASGQVTGVEFPESAEAVNDYPIAPLAEAPQPALAREFVGLVLSQQGRTALTRAGFEAP</sequence>
<dbReference type="InterPro" id="IPR050682">
    <property type="entry name" value="ModA/WtpA"/>
</dbReference>
<evidence type="ECO:0000256" key="4">
    <source>
        <dbReference type="SAM" id="SignalP"/>
    </source>
</evidence>
<organism evidence="5 6">
    <name type="scientific">Actinomadura miaoliensis</name>
    <dbReference type="NCBI Taxonomy" id="430685"/>
    <lineage>
        <taxon>Bacteria</taxon>
        <taxon>Bacillati</taxon>
        <taxon>Actinomycetota</taxon>
        <taxon>Actinomycetes</taxon>
        <taxon>Streptosporangiales</taxon>
        <taxon>Thermomonosporaceae</taxon>
        <taxon>Actinomadura</taxon>
    </lineage>
</organism>
<dbReference type="Gene3D" id="3.40.190.10">
    <property type="entry name" value="Periplasmic binding protein-like II"/>
    <property type="match status" value="2"/>
</dbReference>
<dbReference type="EMBL" id="BAAAZG010000036">
    <property type="protein sequence ID" value="GAA4083738.1"/>
    <property type="molecule type" value="Genomic_DNA"/>
</dbReference>
<protein>
    <submittedName>
        <fullName evidence="5">Molybdate ABC transporter substrate-binding protein</fullName>
    </submittedName>
</protein>
<dbReference type="InterPro" id="IPR005950">
    <property type="entry name" value="ModA"/>
</dbReference>
<dbReference type="PIRSF" id="PIRSF004846">
    <property type="entry name" value="ModA"/>
    <property type="match status" value="1"/>
</dbReference>
<comment type="similarity">
    <text evidence="1">Belongs to the bacterial solute-binding protein ModA family.</text>
</comment>
<dbReference type="PANTHER" id="PTHR30632">
    <property type="entry name" value="MOLYBDATE-BINDING PERIPLASMIC PROTEIN"/>
    <property type="match status" value="1"/>
</dbReference>
<evidence type="ECO:0000256" key="1">
    <source>
        <dbReference type="ARBA" id="ARBA00009175"/>
    </source>
</evidence>
<accession>A0ABP7WAH7</accession>
<evidence type="ECO:0000313" key="5">
    <source>
        <dbReference type="EMBL" id="GAA4083738.1"/>
    </source>
</evidence>
<comment type="caution">
    <text evidence="5">The sequence shown here is derived from an EMBL/GenBank/DDBJ whole genome shotgun (WGS) entry which is preliminary data.</text>
</comment>
<evidence type="ECO:0000256" key="3">
    <source>
        <dbReference type="ARBA" id="ARBA00022729"/>
    </source>
</evidence>
<reference evidence="6" key="1">
    <citation type="journal article" date="2019" name="Int. J. Syst. Evol. Microbiol.">
        <title>The Global Catalogue of Microorganisms (GCM) 10K type strain sequencing project: providing services to taxonomists for standard genome sequencing and annotation.</title>
        <authorList>
            <consortium name="The Broad Institute Genomics Platform"/>
            <consortium name="The Broad Institute Genome Sequencing Center for Infectious Disease"/>
            <person name="Wu L."/>
            <person name="Ma J."/>
        </authorList>
    </citation>
    <scope>NUCLEOTIDE SEQUENCE [LARGE SCALE GENOMIC DNA]</scope>
    <source>
        <strain evidence="6">JCM 16702</strain>
    </source>
</reference>
<proteinExistence type="inferred from homology"/>
<keyword evidence="6" id="KW-1185">Reference proteome</keyword>
<feature type="signal peptide" evidence="4">
    <location>
        <begin position="1"/>
        <end position="21"/>
    </location>
</feature>
<dbReference type="PANTHER" id="PTHR30632:SF0">
    <property type="entry name" value="SULFATE-BINDING PROTEIN"/>
    <property type="match status" value="1"/>
</dbReference>
<gene>
    <name evidence="5" type="primary">modA_2</name>
    <name evidence="5" type="ORF">GCM10022214_49260</name>
</gene>
<feature type="chain" id="PRO_5045793845" evidence="4">
    <location>
        <begin position="22"/>
        <end position="264"/>
    </location>
</feature>
<evidence type="ECO:0000313" key="6">
    <source>
        <dbReference type="Proteomes" id="UP001500683"/>
    </source>
</evidence>
<keyword evidence="3 4" id="KW-0732">Signal</keyword>
<evidence type="ECO:0000256" key="2">
    <source>
        <dbReference type="ARBA" id="ARBA00022723"/>
    </source>
</evidence>
<name>A0ABP7WAH7_9ACTN</name>
<keyword evidence="2" id="KW-0479">Metal-binding</keyword>
<dbReference type="SUPFAM" id="SSF53850">
    <property type="entry name" value="Periplasmic binding protein-like II"/>
    <property type="match status" value="1"/>
</dbReference>
<dbReference type="Proteomes" id="UP001500683">
    <property type="component" value="Unassembled WGS sequence"/>
</dbReference>
<dbReference type="Pfam" id="PF13531">
    <property type="entry name" value="SBP_bac_11"/>
    <property type="match status" value="1"/>
</dbReference>
<dbReference type="NCBIfam" id="TIGR01256">
    <property type="entry name" value="modA"/>
    <property type="match status" value="1"/>
</dbReference>